<protein>
    <recommendedName>
        <fullName evidence="1">non-specific serine/threonine protein kinase</fullName>
        <ecNumber evidence="1">2.7.11.1</ecNumber>
    </recommendedName>
</protein>
<evidence type="ECO:0000256" key="3">
    <source>
        <dbReference type="ARBA" id="ARBA00022679"/>
    </source>
</evidence>
<keyword evidence="4 7" id="KW-0547">Nucleotide-binding</keyword>
<dbReference type="InterPro" id="IPR011964">
    <property type="entry name" value="YVTN_b-propeller_repeat"/>
</dbReference>
<evidence type="ECO:0000256" key="5">
    <source>
        <dbReference type="ARBA" id="ARBA00022777"/>
    </source>
</evidence>
<dbReference type="OrthoDB" id="9762169at2"/>
<dbReference type="InterPro" id="IPR011009">
    <property type="entry name" value="Kinase-like_dom_sf"/>
</dbReference>
<evidence type="ECO:0000259" key="9">
    <source>
        <dbReference type="PROSITE" id="PS50011"/>
    </source>
</evidence>
<dbReference type="SUPFAM" id="SSF75011">
    <property type="entry name" value="3-carboxy-cis,cis-mucoante lactonizing enzyme"/>
    <property type="match status" value="1"/>
</dbReference>
<dbReference type="InterPro" id="IPR019405">
    <property type="entry name" value="Lactonase_7-beta_prop"/>
</dbReference>
<dbReference type="GO" id="GO:0005524">
    <property type="term" value="F:ATP binding"/>
    <property type="evidence" value="ECO:0007669"/>
    <property type="project" value="UniProtKB-UniRule"/>
</dbReference>
<evidence type="ECO:0000256" key="2">
    <source>
        <dbReference type="ARBA" id="ARBA00022527"/>
    </source>
</evidence>
<dbReference type="Gene3D" id="1.10.510.10">
    <property type="entry name" value="Transferase(Phosphotransferase) domain 1"/>
    <property type="match status" value="1"/>
</dbReference>
<dbReference type="PANTHER" id="PTHR43289">
    <property type="entry name" value="MITOGEN-ACTIVATED PROTEIN KINASE KINASE KINASE 20-RELATED"/>
    <property type="match status" value="1"/>
</dbReference>
<dbReference type="RefSeq" id="WP_093089723.1">
    <property type="nucleotide sequence ID" value="NZ_FNBE01000027.1"/>
</dbReference>
<dbReference type="PANTHER" id="PTHR43289:SF6">
    <property type="entry name" value="SERINE_THREONINE-PROTEIN KINASE NEKL-3"/>
    <property type="match status" value="1"/>
</dbReference>
<evidence type="ECO:0000256" key="4">
    <source>
        <dbReference type="ARBA" id="ARBA00022741"/>
    </source>
</evidence>
<dbReference type="AlphaFoldDB" id="A0A1G8DPR2"/>
<dbReference type="SUPFAM" id="SSF56112">
    <property type="entry name" value="Protein kinase-like (PK-like)"/>
    <property type="match status" value="1"/>
</dbReference>
<dbReference type="GO" id="GO:0004674">
    <property type="term" value="F:protein serine/threonine kinase activity"/>
    <property type="evidence" value="ECO:0007669"/>
    <property type="project" value="UniProtKB-KW"/>
</dbReference>
<feature type="binding site" evidence="7">
    <location>
        <position position="37"/>
    </location>
    <ligand>
        <name>ATP</name>
        <dbReference type="ChEBI" id="CHEBI:30616"/>
    </ligand>
</feature>
<dbReference type="EC" id="2.7.11.1" evidence="1"/>
<dbReference type="STRING" id="366584.SAMN05216377_12742"/>
<feature type="domain" description="Protein kinase" evidence="9">
    <location>
        <begin position="8"/>
        <end position="276"/>
    </location>
</feature>
<dbReference type="InterPro" id="IPR000719">
    <property type="entry name" value="Prot_kinase_dom"/>
</dbReference>
<dbReference type="Gene3D" id="3.30.200.20">
    <property type="entry name" value="Phosphorylase Kinase, domain 1"/>
    <property type="match status" value="1"/>
</dbReference>
<keyword evidence="6 7" id="KW-0067">ATP-binding</keyword>
<evidence type="ECO:0000256" key="6">
    <source>
        <dbReference type="ARBA" id="ARBA00022840"/>
    </source>
</evidence>
<dbReference type="Gene3D" id="2.130.10.10">
    <property type="entry name" value="YVTN repeat-like/Quinoprotein amine dehydrogenase"/>
    <property type="match status" value="1"/>
</dbReference>
<keyword evidence="11" id="KW-1185">Reference proteome</keyword>
<evidence type="ECO:0000313" key="10">
    <source>
        <dbReference type="EMBL" id="SDH59674.1"/>
    </source>
</evidence>
<dbReference type="NCBIfam" id="TIGR02276">
    <property type="entry name" value="beta_rpt_yvtn"/>
    <property type="match status" value="1"/>
</dbReference>
<dbReference type="CDD" id="cd14014">
    <property type="entry name" value="STKc_PknB_like"/>
    <property type="match status" value="1"/>
</dbReference>
<gene>
    <name evidence="10" type="ORF">SAMN05216377_12742</name>
</gene>
<dbReference type="PROSITE" id="PS00107">
    <property type="entry name" value="PROTEIN_KINASE_ATP"/>
    <property type="match status" value="1"/>
</dbReference>
<evidence type="ECO:0000256" key="8">
    <source>
        <dbReference type="SAM" id="MobiDB-lite"/>
    </source>
</evidence>
<evidence type="ECO:0000256" key="7">
    <source>
        <dbReference type="PROSITE-ProRule" id="PRU10141"/>
    </source>
</evidence>
<dbReference type="Pfam" id="PF10282">
    <property type="entry name" value="Lactonase"/>
    <property type="match status" value="1"/>
</dbReference>
<dbReference type="SMART" id="SM00220">
    <property type="entry name" value="S_TKc"/>
    <property type="match status" value="1"/>
</dbReference>
<proteinExistence type="predicted"/>
<keyword evidence="5" id="KW-0418">Kinase</keyword>
<dbReference type="Pfam" id="PF00069">
    <property type="entry name" value="Pkinase"/>
    <property type="match status" value="1"/>
</dbReference>
<evidence type="ECO:0000256" key="1">
    <source>
        <dbReference type="ARBA" id="ARBA00012513"/>
    </source>
</evidence>
<sequence length="681" mass="70084">MTEDFGPYRLDELVGRGGMGEVWRAYDTRRKRVVALKRLGPEQSGNAEFEARFRRECELAARLHAPTVIPIHDYGEIDGRLFLDMRFVQGEDLAARLRHGPLAPAAAVRVVEQLAAALDAAHAAGLVHRDVKPSNALLTEGDFVYLVDFGIVRSLASDTVLTTANGVVGTAGYLAPERILGAGEDHRSDVYSLACVLHECLTGERPYTATTAAAVLAAHVHAPVPRPSAADPRLRPFDAVVAAGMAKDPADRPPSAGAFARLAAQALRGHVPHTEVGLRRPDRTLRGGPDTVVPLAGVRPPGPPWGGGSGPPGFPGVFPDGGSNPPVATRPRRSRLPWFAGLALLLVAGLVTTLLVARPWGSTGGAEPIAVPTIGPPTAAPEPTLPRLLSRVALGGDPRSLVVDGTEAYVVTVPQRYTDQLVIVDLPSGTASPPYTVSEAGGGVGVDDLGQMWVPRCAPGGGVCGLDLIEREGKVIAGAPIDRVPTNMVLERRTGLAHVVQLGPGGLSSVVTVDTTRDAVIGGPYPLGQGNATLSLSPGGDTLAFADGASVVSLLDTRSGRATGAITAGEGSTHTAFSPDGSRLYVSSGLSGSVTAVDLDAATTGARPTALQTGLAGLAVSPDGTRLYVADTDHGVVHVLDAVSMQVIGAVNVGGAPTEIAATGDRIHVLDTAGDALLTLG</sequence>
<evidence type="ECO:0000313" key="11">
    <source>
        <dbReference type="Proteomes" id="UP000198967"/>
    </source>
</evidence>
<dbReference type="FunFam" id="1.10.510.10:FF:000021">
    <property type="entry name" value="Serine/threonine protein kinase"/>
    <property type="match status" value="1"/>
</dbReference>
<dbReference type="Proteomes" id="UP000198967">
    <property type="component" value="Unassembled WGS sequence"/>
</dbReference>
<dbReference type="EMBL" id="FNBE01000027">
    <property type="protein sequence ID" value="SDH59674.1"/>
    <property type="molecule type" value="Genomic_DNA"/>
</dbReference>
<name>A0A1G8DPR2_PSEOR</name>
<reference evidence="10 11" key="1">
    <citation type="submission" date="2016-10" db="EMBL/GenBank/DDBJ databases">
        <authorList>
            <person name="de Groot N.N."/>
        </authorList>
    </citation>
    <scope>NUCLEOTIDE SEQUENCE [LARGE SCALE GENOMIC DNA]</scope>
    <source>
        <strain evidence="10 11">CGMCC 4.3143</strain>
    </source>
</reference>
<keyword evidence="2" id="KW-0723">Serine/threonine-protein kinase</keyword>
<dbReference type="InterPro" id="IPR015943">
    <property type="entry name" value="WD40/YVTN_repeat-like_dom_sf"/>
</dbReference>
<dbReference type="PROSITE" id="PS50011">
    <property type="entry name" value="PROTEIN_KINASE_DOM"/>
    <property type="match status" value="1"/>
</dbReference>
<keyword evidence="3" id="KW-0808">Transferase</keyword>
<accession>A0A1G8DPR2</accession>
<organism evidence="10 11">
    <name type="scientific">Pseudonocardia oroxyli</name>
    <dbReference type="NCBI Taxonomy" id="366584"/>
    <lineage>
        <taxon>Bacteria</taxon>
        <taxon>Bacillati</taxon>
        <taxon>Actinomycetota</taxon>
        <taxon>Actinomycetes</taxon>
        <taxon>Pseudonocardiales</taxon>
        <taxon>Pseudonocardiaceae</taxon>
        <taxon>Pseudonocardia</taxon>
    </lineage>
</organism>
<feature type="region of interest" description="Disordered" evidence="8">
    <location>
        <begin position="304"/>
        <end position="329"/>
    </location>
</feature>
<dbReference type="InterPro" id="IPR017441">
    <property type="entry name" value="Protein_kinase_ATP_BS"/>
</dbReference>